<dbReference type="InterPro" id="IPR009003">
    <property type="entry name" value="Peptidase_S1_PA"/>
</dbReference>
<dbReference type="Pfam" id="PF00089">
    <property type="entry name" value="Trypsin"/>
    <property type="match status" value="1"/>
</dbReference>
<dbReference type="GO" id="GO:0004252">
    <property type="term" value="F:serine-type endopeptidase activity"/>
    <property type="evidence" value="ECO:0007669"/>
    <property type="project" value="InterPro"/>
</dbReference>
<accession>A0A8C0JEP9</accession>
<feature type="chain" id="PRO_5034194463" description="Peptidase S1 domain-containing protein" evidence="2">
    <location>
        <begin position="19"/>
        <end position="118"/>
    </location>
</feature>
<feature type="domain" description="Peptidase S1" evidence="3">
    <location>
        <begin position="48"/>
        <end position="101"/>
    </location>
</feature>
<evidence type="ECO:0000259" key="3">
    <source>
        <dbReference type="Pfam" id="PF00089"/>
    </source>
</evidence>
<evidence type="ECO:0000313" key="5">
    <source>
        <dbReference type="Proteomes" id="UP000694404"/>
    </source>
</evidence>
<feature type="signal peptide" evidence="2">
    <location>
        <begin position="1"/>
        <end position="18"/>
    </location>
</feature>
<dbReference type="InterPro" id="IPR001254">
    <property type="entry name" value="Trypsin_dom"/>
</dbReference>
<dbReference type="Proteomes" id="UP000694404">
    <property type="component" value="Unplaced"/>
</dbReference>
<keyword evidence="1" id="KW-1015">Disulfide bond</keyword>
<reference evidence="4" key="1">
    <citation type="submission" date="2025-08" db="UniProtKB">
        <authorList>
            <consortium name="Ensembl"/>
        </authorList>
    </citation>
    <scope>IDENTIFICATION</scope>
</reference>
<sequence>LFIIIPSFLFAFLTAVLRRGKTSQVKTQDSWVQSLVLGGRVCAVFSRITGGQDAQEGRWPWQVRSLIAAQWVVSAAHCFNRKQLSQHQCILGDLTSHHRMGGNSLNSGLAELRGLNFT</sequence>
<dbReference type="InterPro" id="IPR043504">
    <property type="entry name" value="Peptidase_S1_PA_chymotrypsin"/>
</dbReference>
<dbReference type="GO" id="GO:0006508">
    <property type="term" value="P:proteolysis"/>
    <property type="evidence" value="ECO:0007669"/>
    <property type="project" value="InterPro"/>
</dbReference>
<name>A0A8C0JEP9_CHEAB</name>
<proteinExistence type="predicted"/>
<protein>
    <recommendedName>
        <fullName evidence="3">Peptidase S1 domain-containing protein</fullName>
    </recommendedName>
</protein>
<reference evidence="4" key="2">
    <citation type="submission" date="2025-09" db="UniProtKB">
        <authorList>
            <consortium name="Ensembl"/>
        </authorList>
    </citation>
    <scope>IDENTIFICATION</scope>
</reference>
<dbReference type="PANTHER" id="PTHR24253:SF176">
    <property type="entry name" value="CORIN, ISOFORM B"/>
    <property type="match status" value="1"/>
</dbReference>
<dbReference type="SUPFAM" id="SSF50494">
    <property type="entry name" value="Trypsin-like serine proteases"/>
    <property type="match status" value="1"/>
</dbReference>
<dbReference type="AlphaFoldDB" id="A0A8C0JEP9"/>
<organism evidence="4 5">
    <name type="scientific">Chelonoidis abingdonii</name>
    <name type="common">Abingdon island giant tortoise</name>
    <name type="synonym">Testudo abingdonii</name>
    <dbReference type="NCBI Taxonomy" id="106734"/>
    <lineage>
        <taxon>Eukaryota</taxon>
        <taxon>Metazoa</taxon>
        <taxon>Chordata</taxon>
        <taxon>Craniata</taxon>
        <taxon>Vertebrata</taxon>
        <taxon>Euteleostomi</taxon>
        <taxon>Archelosauria</taxon>
        <taxon>Testudinata</taxon>
        <taxon>Testudines</taxon>
        <taxon>Cryptodira</taxon>
        <taxon>Durocryptodira</taxon>
        <taxon>Testudinoidea</taxon>
        <taxon>Testudinidae</taxon>
        <taxon>Chelonoidis</taxon>
    </lineage>
</organism>
<evidence type="ECO:0000256" key="1">
    <source>
        <dbReference type="ARBA" id="ARBA00023157"/>
    </source>
</evidence>
<dbReference type="Ensembl" id="ENSCABT00000033945.1">
    <property type="protein sequence ID" value="ENSCABP00000030962.1"/>
    <property type="gene ID" value="ENSCABG00000022640.1"/>
</dbReference>
<evidence type="ECO:0000256" key="2">
    <source>
        <dbReference type="SAM" id="SignalP"/>
    </source>
</evidence>
<dbReference type="Gene3D" id="2.40.10.10">
    <property type="entry name" value="Trypsin-like serine proteases"/>
    <property type="match status" value="1"/>
</dbReference>
<keyword evidence="5" id="KW-1185">Reference proteome</keyword>
<keyword evidence="2" id="KW-0732">Signal</keyword>
<evidence type="ECO:0000313" key="4">
    <source>
        <dbReference type="Ensembl" id="ENSCABP00000030962.1"/>
    </source>
</evidence>
<dbReference type="PANTHER" id="PTHR24253">
    <property type="entry name" value="TRANSMEMBRANE PROTEASE SERINE"/>
    <property type="match status" value="1"/>
</dbReference>